<comment type="similarity">
    <text evidence="2">Belongs to the OXA1/ALB3/YidC (TC 2.A.9.2) family.</text>
</comment>
<dbReference type="CDD" id="cd20069">
    <property type="entry name" value="5TM_Oxa1-like"/>
    <property type="match status" value="1"/>
</dbReference>
<dbReference type="NCBIfam" id="TIGR03592">
    <property type="entry name" value="yidC_oxa1_cterm"/>
    <property type="match status" value="1"/>
</dbReference>
<dbReference type="InterPro" id="IPR001708">
    <property type="entry name" value="YidC/ALB3/OXA1/COX18"/>
</dbReference>
<dbReference type="PANTHER" id="PTHR12428">
    <property type="entry name" value="OXA1"/>
    <property type="match status" value="1"/>
</dbReference>
<feature type="region of interest" description="Disordered" evidence="7">
    <location>
        <begin position="393"/>
        <end position="419"/>
    </location>
</feature>
<comment type="similarity">
    <text evidence="6">Belongs to the OXA1/ALB3/YidC family.</text>
</comment>
<dbReference type="Proteomes" id="UP000288805">
    <property type="component" value="Unassembled WGS sequence"/>
</dbReference>
<keyword evidence="5 8" id="KW-0472">Membrane</keyword>
<feature type="compositionally biased region" description="Pro residues" evidence="7">
    <location>
        <begin position="396"/>
        <end position="406"/>
    </location>
</feature>
<dbReference type="EMBL" id="QGNW01000062">
    <property type="protein sequence ID" value="RVX04093.1"/>
    <property type="molecule type" value="Genomic_DNA"/>
</dbReference>
<feature type="transmembrane region" description="Helical" evidence="8">
    <location>
        <begin position="316"/>
        <end position="338"/>
    </location>
</feature>
<evidence type="ECO:0000256" key="7">
    <source>
        <dbReference type="SAM" id="MobiDB-lite"/>
    </source>
</evidence>
<evidence type="ECO:0000313" key="11">
    <source>
        <dbReference type="Proteomes" id="UP000288805"/>
    </source>
</evidence>
<dbReference type="Pfam" id="PF02096">
    <property type="entry name" value="60KD_IMP"/>
    <property type="match status" value="1"/>
</dbReference>
<name>A0A438J566_VITVI</name>
<dbReference type="GO" id="GO:0016020">
    <property type="term" value="C:membrane"/>
    <property type="evidence" value="ECO:0007669"/>
    <property type="project" value="UniProtKB-SubCell"/>
</dbReference>
<feature type="transmembrane region" description="Helical" evidence="8">
    <location>
        <begin position="226"/>
        <end position="251"/>
    </location>
</feature>
<feature type="domain" description="Membrane insertase YidC/Oxa/ALB C-terminal" evidence="9">
    <location>
        <begin position="152"/>
        <end position="350"/>
    </location>
</feature>
<evidence type="ECO:0000256" key="4">
    <source>
        <dbReference type="ARBA" id="ARBA00022989"/>
    </source>
</evidence>
<evidence type="ECO:0000256" key="2">
    <source>
        <dbReference type="ARBA" id="ARBA00010583"/>
    </source>
</evidence>
<protein>
    <submittedName>
        <fullName evidence="10">Mitochondrial inner membrane protein OXA1</fullName>
    </submittedName>
</protein>
<evidence type="ECO:0000313" key="10">
    <source>
        <dbReference type="EMBL" id="RVX04093.1"/>
    </source>
</evidence>
<gene>
    <name evidence="10" type="primary">OXA1_0</name>
    <name evidence="10" type="ORF">CK203_015674</name>
</gene>
<keyword evidence="3 6" id="KW-0812">Transmembrane</keyword>
<feature type="transmembrane region" description="Helical" evidence="8">
    <location>
        <begin position="277"/>
        <end position="295"/>
    </location>
</feature>
<comment type="subcellular location">
    <subcellularLocation>
        <location evidence="1 6">Membrane</location>
        <topology evidence="1 6">Multi-pass membrane protein</topology>
    </subcellularLocation>
</comment>
<evidence type="ECO:0000256" key="8">
    <source>
        <dbReference type="SAM" id="Phobius"/>
    </source>
</evidence>
<dbReference type="AlphaFoldDB" id="A0A438J566"/>
<organism evidence="10 11">
    <name type="scientific">Vitis vinifera</name>
    <name type="common">Grape</name>
    <dbReference type="NCBI Taxonomy" id="29760"/>
    <lineage>
        <taxon>Eukaryota</taxon>
        <taxon>Viridiplantae</taxon>
        <taxon>Streptophyta</taxon>
        <taxon>Embryophyta</taxon>
        <taxon>Tracheophyta</taxon>
        <taxon>Spermatophyta</taxon>
        <taxon>Magnoliopsida</taxon>
        <taxon>eudicotyledons</taxon>
        <taxon>Gunneridae</taxon>
        <taxon>Pentapetalae</taxon>
        <taxon>rosids</taxon>
        <taxon>Vitales</taxon>
        <taxon>Vitaceae</taxon>
        <taxon>Viteae</taxon>
        <taxon>Vitis</taxon>
    </lineage>
</organism>
<comment type="caution">
    <text evidence="10">The sequence shown here is derived from an EMBL/GenBank/DDBJ whole genome shotgun (WGS) entry which is preliminary data.</text>
</comment>
<evidence type="ECO:0000256" key="1">
    <source>
        <dbReference type="ARBA" id="ARBA00004141"/>
    </source>
</evidence>
<evidence type="ECO:0000256" key="5">
    <source>
        <dbReference type="ARBA" id="ARBA00023136"/>
    </source>
</evidence>
<evidence type="ECO:0000256" key="6">
    <source>
        <dbReference type="RuleBase" id="RU003945"/>
    </source>
</evidence>
<dbReference type="PANTHER" id="PTHR12428:SF34">
    <property type="entry name" value="MITOCHONDRIAL INNER MEMBRANE PROTEIN OXA1-LIKE"/>
    <property type="match status" value="1"/>
</dbReference>
<evidence type="ECO:0000256" key="3">
    <source>
        <dbReference type="ARBA" id="ARBA00022692"/>
    </source>
</evidence>
<reference evidence="10 11" key="1">
    <citation type="journal article" date="2018" name="PLoS Genet.">
        <title>Population sequencing reveals clonal diversity and ancestral inbreeding in the grapevine cultivar Chardonnay.</title>
        <authorList>
            <person name="Roach M.J."/>
            <person name="Johnson D.L."/>
            <person name="Bohlmann J."/>
            <person name="van Vuuren H.J."/>
            <person name="Jones S.J."/>
            <person name="Pretorius I.S."/>
            <person name="Schmidt S.A."/>
            <person name="Borneman A.R."/>
        </authorList>
    </citation>
    <scope>NUCLEOTIDE SEQUENCE [LARGE SCALE GENOMIC DNA]</scope>
    <source>
        <strain evidence="11">cv. Chardonnay</strain>
        <tissue evidence="10">Leaf</tissue>
    </source>
</reference>
<evidence type="ECO:0000259" key="9">
    <source>
        <dbReference type="Pfam" id="PF02096"/>
    </source>
</evidence>
<sequence length="493" mass="53990">MAYRRSVITRGSFLARRIHPSFGYISHDEDRKQRSADSYQSPQRISDFLLRRSFGSKINTSGGFGAFFQGKGFSPLSHQVAVGSSYSRYMSTAIGEGSENIGVIAETPVDLIANAAVDVASEVSIAAADSFFLVGILQHLIGGVHSYTGLNWAASIALTTLLIRGMTVPLLVNQLKSTSKLTDQADAWTLMRPHLEAIREEMQAKGMEPSAVAEGNKRMQQIFKEYGVTPFTPLKGLIIQGPVFVSFFLGISNMVQKVPSFKTGGALWFTDLTTPDSFYIMPILAGLTFLITVEFNMQDGMQGNPTAGTMKKFSRALAFLSVPFTMNFAQGIFCYWIPSNLFSLAYGFAVKQPAVKKMFGIPEIPVPPPPAKTSPSTSFSLSQALKNFKALMPKGPSSPPSLPPSSPRSSPAQSLVQPSKFEGKPISSTAVLSQRIRSLEKQVKGRKKNKKRHGNNASEPHREIYSYLVTEMFLVFLTLGLEDIYLFPSVVVH</sequence>
<accession>A0A438J566</accession>
<keyword evidence="4 8" id="KW-1133">Transmembrane helix</keyword>
<dbReference type="GO" id="GO:0032977">
    <property type="term" value="F:membrane insertase activity"/>
    <property type="evidence" value="ECO:0007669"/>
    <property type="project" value="InterPro"/>
</dbReference>
<dbReference type="InterPro" id="IPR028055">
    <property type="entry name" value="YidC/Oxa/ALB_C"/>
</dbReference>
<proteinExistence type="inferred from homology"/>